<dbReference type="InterPro" id="IPR038129">
    <property type="entry name" value="Nanos_sf"/>
</dbReference>
<evidence type="ECO:0000256" key="4">
    <source>
        <dbReference type="ARBA" id="ARBA00022771"/>
    </source>
</evidence>
<feature type="region of interest" description="Disordered" evidence="9">
    <location>
        <begin position="25"/>
        <end position="51"/>
    </location>
</feature>
<dbReference type="GO" id="GO:0005737">
    <property type="term" value="C:cytoplasm"/>
    <property type="evidence" value="ECO:0007669"/>
    <property type="project" value="UniProtKB-SubCell"/>
</dbReference>
<dbReference type="InterPro" id="IPR008705">
    <property type="entry name" value="Nanos/Xcar2"/>
</dbReference>
<accession>A0A3B4BLV0</accession>
<dbReference type="STRING" id="409849.ENSPMGP00000029435"/>
<reference evidence="11" key="2">
    <citation type="submission" date="2025-09" db="UniProtKB">
        <authorList>
            <consortium name="Ensembl"/>
        </authorList>
    </citation>
    <scope>IDENTIFICATION</scope>
</reference>
<dbReference type="Proteomes" id="UP000261520">
    <property type="component" value="Unplaced"/>
</dbReference>
<keyword evidence="5" id="KW-0862">Zinc</keyword>
<comment type="similarity">
    <text evidence="8">Belongs to the nanos family.</text>
</comment>
<sequence length="168" mass="18591">MANYFDMWHDYMNLGKLLLRSQNGPEVEGWETQKTRAQAGPSRAQGDSTGSLSCLSDNSLNGSPSDFCSFCKQNGETARVYRSHKLKAGDGRVVCPILWSYTCPICEATGDKAHTRKYCPLLNGHSRLNITHKGIKGSREAFKDHKSFCCTTSISIKLSCSNLLYTSP</sequence>
<keyword evidence="6 8" id="KW-0810">Translation regulation</keyword>
<organism evidence="11 12">
    <name type="scientific">Periophthalmus magnuspinnatus</name>
    <dbReference type="NCBI Taxonomy" id="409849"/>
    <lineage>
        <taxon>Eukaryota</taxon>
        <taxon>Metazoa</taxon>
        <taxon>Chordata</taxon>
        <taxon>Craniata</taxon>
        <taxon>Vertebrata</taxon>
        <taxon>Euteleostomi</taxon>
        <taxon>Actinopterygii</taxon>
        <taxon>Neopterygii</taxon>
        <taxon>Teleostei</taxon>
        <taxon>Neoteleostei</taxon>
        <taxon>Acanthomorphata</taxon>
        <taxon>Gobiaria</taxon>
        <taxon>Gobiiformes</taxon>
        <taxon>Gobioidei</taxon>
        <taxon>Gobiidae</taxon>
        <taxon>Oxudercinae</taxon>
        <taxon>Periophthalmus</taxon>
    </lineage>
</organism>
<evidence type="ECO:0000313" key="12">
    <source>
        <dbReference type="Proteomes" id="UP000261520"/>
    </source>
</evidence>
<keyword evidence="12" id="KW-1185">Reference proteome</keyword>
<dbReference type="InterPro" id="IPR024161">
    <property type="entry name" value="Znf_nanos-typ"/>
</dbReference>
<dbReference type="Gene3D" id="4.10.60.30">
    <property type="entry name" value="Nanos, RNA-binding domain"/>
    <property type="match status" value="1"/>
</dbReference>
<proteinExistence type="inferred from homology"/>
<comment type="subcellular location">
    <subcellularLocation>
        <location evidence="1">Cytoplasm</location>
    </subcellularLocation>
</comment>
<dbReference type="PROSITE" id="PS51522">
    <property type="entry name" value="ZF_NANOS"/>
    <property type="match status" value="1"/>
</dbReference>
<dbReference type="GO" id="GO:0008270">
    <property type="term" value="F:zinc ion binding"/>
    <property type="evidence" value="ECO:0007669"/>
    <property type="project" value="UniProtKB-KW"/>
</dbReference>
<evidence type="ECO:0000313" key="11">
    <source>
        <dbReference type="Ensembl" id="ENSPMGP00000029435.1"/>
    </source>
</evidence>
<dbReference type="Ensembl" id="ENSPMGT00000031329.1">
    <property type="protein sequence ID" value="ENSPMGP00000029435.1"/>
    <property type="gene ID" value="ENSPMGG00000023681.1"/>
</dbReference>
<evidence type="ECO:0000256" key="8">
    <source>
        <dbReference type="PROSITE-ProRule" id="PRU00855"/>
    </source>
</evidence>
<dbReference type="GO" id="GO:0006417">
    <property type="term" value="P:regulation of translation"/>
    <property type="evidence" value="ECO:0007669"/>
    <property type="project" value="UniProtKB-UniRule"/>
</dbReference>
<protein>
    <recommendedName>
        <fullName evidence="10">Nanos-type domain-containing protein</fullName>
    </recommendedName>
</protein>
<keyword evidence="4 8" id="KW-0863">Zinc-finger</keyword>
<reference evidence="11" key="1">
    <citation type="submission" date="2025-08" db="UniProtKB">
        <authorList>
            <consortium name="Ensembl"/>
        </authorList>
    </citation>
    <scope>IDENTIFICATION</scope>
</reference>
<evidence type="ECO:0000256" key="9">
    <source>
        <dbReference type="SAM" id="MobiDB-lite"/>
    </source>
</evidence>
<evidence type="ECO:0000256" key="1">
    <source>
        <dbReference type="ARBA" id="ARBA00004496"/>
    </source>
</evidence>
<keyword evidence="3" id="KW-0479">Metal-binding</keyword>
<feature type="domain" description="Nanos-type" evidence="10">
    <location>
        <begin position="67"/>
        <end position="121"/>
    </location>
</feature>
<evidence type="ECO:0000256" key="3">
    <source>
        <dbReference type="ARBA" id="ARBA00022723"/>
    </source>
</evidence>
<dbReference type="Pfam" id="PF05741">
    <property type="entry name" value="zf-nanos"/>
    <property type="match status" value="1"/>
</dbReference>
<keyword evidence="7 8" id="KW-0694">RNA-binding</keyword>
<dbReference type="PANTHER" id="PTHR12887">
    <property type="entry name" value="NANOS PROTEIN"/>
    <property type="match status" value="1"/>
</dbReference>
<evidence type="ECO:0000259" key="10">
    <source>
        <dbReference type="PROSITE" id="PS51522"/>
    </source>
</evidence>
<evidence type="ECO:0000256" key="6">
    <source>
        <dbReference type="ARBA" id="ARBA00022845"/>
    </source>
</evidence>
<name>A0A3B4BLV0_9GOBI</name>
<evidence type="ECO:0000256" key="5">
    <source>
        <dbReference type="ARBA" id="ARBA00022833"/>
    </source>
</evidence>
<evidence type="ECO:0000256" key="7">
    <source>
        <dbReference type="ARBA" id="ARBA00022884"/>
    </source>
</evidence>
<dbReference type="GO" id="GO:0003723">
    <property type="term" value="F:RNA binding"/>
    <property type="evidence" value="ECO:0007669"/>
    <property type="project" value="UniProtKB-UniRule"/>
</dbReference>
<keyword evidence="2" id="KW-0963">Cytoplasm</keyword>
<dbReference type="AlphaFoldDB" id="A0A3B4BLV0"/>
<evidence type="ECO:0000256" key="2">
    <source>
        <dbReference type="ARBA" id="ARBA00022490"/>
    </source>
</evidence>